<comment type="caution">
    <text evidence="1">The sequence shown here is derived from an EMBL/GenBank/DDBJ whole genome shotgun (WGS) entry which is preliminary data.</text>
</comment>
<evidence type="ECO:0000313" key="1">
    <source>
        <dbReference type="EMBL" id="KAI5673694.1"/>
    </source>
</evidence>
<sequence>MCLDWLRLPNCARNPHISSERSGAQRRGRDTNRGVGRAREGSSGGAASGGRGRGVYRNGHWARLARKSIQPGLFQHGPNSGPAHPACMWSNKSKLDSDFVIRDPNPD</sequence>
<reference evidence="2" key="1">
    <citation type="journal article" date="2023" name="Nat. Plants">
        <title>Single-cell RNA sequencing provides a high-resolution roadmap for understanding the multicellular compartmentation of specialized metabolism.</title>
        <authorList>
            <person name="Sun S."/>
            <person name="Shen X."/>
            <person name="Li Y."/>
            <person name="Li Y."/>
            <person name="Wang S."/>
            <person name="Li R."/>
            <person name="Zhang H."/>
            <person name="Shen G."/>
            <person name="Guo B."/>
            <person name="Wei J."/>
            <person name="Xu J."/>
            <person name="St-Pierre B."/>
            <person name="Chen S."/>
            <person name="Sun C."/>
        </authorList>
    </citation>
    <scope>NUCLEOTIDE SEQUENCE [LARGE SCALE GENOMIC DNA]</scope>
</reference>
<proteinExistence type="predicted"/>
<name>A0ACC0BM53_CATRO</name>
<organism evidence="1 2">
    <name type="scientific">Catharanthus roseus</name>
    <name type="common">Madagascar periwinkle</name>
    <name type="synonym">Vinca rosea</name>
    <dbReference type="NCBI Taxonomy" id="4058"/>
    <lineage>
        <taxon>Eukaryota</taxon>
        <taxon>Viridiplantae</taxon>
        <taxon>Streptophyta</taxon>
        <taxon>Embryophyta</taxon>
        <taxon>Tracheophyta</taxon>
        <taxon>Spermatophyta</taxon>
        <taxon>Magnoliopsida</taxon>
        <taxon>eudicotyledons</taxon>
        <taxon>Gunneridae</taxon>
        <taxon>Pentapetalae</taxon>
        <taxon>asterids</taxon>
        <taxon>lamiids</taxon>
        <taxon>Gentianales</taxon>
        <taxon>Apocynaceae</taxon>
        <taxon>Rauvolfioideae</taxon>
        <taxon>Vinceae</taxon>
        <taxon>Catharanthinae</taxon>
        <taxon>Catharanthus</taxon>
    </lineage>
</organism>
<dbReference type="EMBL" id="CM044703">
    <property type="protein sequence ID" value="KAI5673694.1"/>
    <property type="molecule type" value="Genomic_DNA"/>
</dbReference>
<keyword evidence="2" id="KW-1185">Reference proteome</keyword>
<evidence type="ECO:0000313" key="2">
    <source>
        <dbReference type="Proteomes" id="UP001060085"/>
    </source>
</evidence>
<accession>A0ACC0BM53</accession>
<protein>
    <submittedName>
        <fullName evidence="1">Uncharacterized protein</fullName>
    </submittedName>
</protein>
<dbReference type="Proteomes" id="UP001060085">
    <property type="component" value="Linkage Group LG03"/>
</dbReference>
<gene>
    <name evidence="1" type="ORF">M9H77_14058</name>
</gene>